<evidence type="ECO:0000313" key="3">
    <source>
        <dbReference type="EMBL" id="AGK96364.1"/>
    </source>
</evidence>
<feature type="domain" description="HTH cro/C1-type" evidence="2">
    <location>
        <begin position="7"/>
        <end position="61"/>
    </location>
</feature>
<sequence>MRLSEKLRKLRKINKLSKEQLAEKLNATNQAVSEWELEKIYPDILNLVKLSDIFNISLDELINDDIDIQRKLSK</sequence>
<dbReference type="CDD" id="cd00093">
    <property type="entry name" value="HTH_XRE"/>
    <property type="match status" value="1"/>
</dbReference>
<keyword evidence="4" id="KW-1185">Reference proteome</keyword>
<dbReference type="InterPro" id="IPR010982">
    <property type="entry name" value="Lambda_DNA-bd_dom_sf"/>
</dbReference>
<dbReference type="PROSITE" id="PS50943">
    <property type="entry name" value="HTH_CROC1"/>
    <property type="match status" value="1"/>
</dbReference>
<name>R4K748_CLOPA</name>
<accession>R4K748</accession>
<dbReference type="KEGG" id="cpas:Clopa_1386"/>
<gene>
    <name evidence="3" type="ORF">Clopa_1386</name>
</gene>
<reference evidence="3 4" key="1">
    <citation type="submission" date="2012-01" db="EMBL/GenBank/DDBJ databases">
        <title>Complete sequence of chromosome of Clostridium pasteurianum BC1.</title>
        <authorList>
            <consortium name="US DOE Joint Genome Institute"/>
            <person name="Lucas S."/>
            <person name="Han J."/>
            <person name="Lapidus A."/>
            <person name="Cheng J.-F."/>
            <person name="Goodwin L."/>
            <person name="Pitluck S."/>
            <person name="Peters L."/>
            <person name="Mikhailova N."/>
            <person name="Teshima H."/>
            <person name="Detter J.C."/>
            <person name="Han C."/>
            <person name="Tapia R."/>
            <person name="Land M."/>
            <person name="Hauser L."/>
            <person name="Kyrpides N."/>
            <person name="Ivanova N."/>
            <person name="Pagani I."/>
            <person name="Dunn J."/>
            <person name="Taghavi S."/>
            <person name="Francis A."/>
            <person name="van der Lelie D."/>
            <person name="Woyke T."/>
        </authorList>
    </citation>
    <scope>NUCLEOTIDE SEQUENCE [LARGE SCALE GENOMIC DNA]</scope>
    <source>
        <strain evidence="3 4">BC1</strain>
    </source>
</reference>
<dbReference type="eggNOG" id="COG1396">
    <property type="taxonomic scope" value="Bacteria"/>
</dbReference>
<dbReference type="AlphaFoldDB" id="R4K748"/>
<dbReference type="HOGENOM" id="CLU_066192_62_11_9"/>
<dbReference type="PANTHER" id="PTHR46558:SF4">
    <property type="entry name" value="DNA-BIDING PHAGE PROTEIN"/>
    <property type="match status" value="1"/>
</dbReference>
<dbReference type="EMBL" id="CP003261">
    <property type="protein sequence ID" value="AGK96364.1"/>
    <property type="molecule type" value="Genomic_DNA"/>
</dbReference>
<evidence type="ECO:0000259" key="2">
    <source>
        <dbReference type="PROSITE" id="PS50943"/>
    </source>
</evidence>
<dbReference type="GO" id="GO:0003677">
    <property type="term" value="F:DNA binding"/>
    <property type="evidence" value="ECO:0007669"/>
    <property type="project" value="UniProtKB-KW"/>
</dbReference>
<dbReference type="SMART" id="SM00530">
    <property type="entry name" value="HTH_XRE"/>
    <property type="match status" value="1"/>
</dbReference>
<keyword evidence="1" id="KW-0238">DNA-binding</keyword>
<dbReference type="Proteomes" id="UP000013523">
    <property type="component" value="Chromosome"/>
</dbReference>
<evidence type="ECO:0000256" key="1">
    <source>
        <dbReference type="ARBA" id="ARBA00023125"/>
    </source>
</evidence>
<evidence type="ECO:0000313" key="4">
    <source>
        <dbReference type="Proteomes" id="UP000013523"/>
    </source>
</evidence>
<dbReference type="OrthoDB" id="9801008at2"/>
<protein>
    <submittedName>
        <fullName evidence="3">Putative transcriptional regulator</fullName>
    </submittedName>
</protein>
<dbReference type="PANTHER" id="PTHR46558">
    <property type="entry name" value="TRACRIPTIONAL REGULATORY PROTEIN-RELATED-RELATED"/>
    <property type="match status" value="1"/>
</dbReference>
<dbReference type="PATRIC" id="fig|86416.3.peg.1383"/>
<dbReference type="InterPro" id="IPR001387">
    <property type="entry name" value="Cro/C1-type_HTH"/>
</dbReference>
<dbReference type="Gene3D" id="1.10.260.40">
    <property type="entry name" value="lambda repressor-like DNA-binding domains"/>
    <property type="match status" value="1"/>
</dbReference>
<dbReference type="STRING" id="86416.Clopa_1386"/>
<proteinExistence type="predicted"/>
<dbReference type="SUPFAM" id="SSF47413">
    <property type="entry name" value="lambda repressor-like DNA-binding domains"/>
    <property type="match status" value="1"/>
</dbReference>
<dbReference type="RefSeq" id="WP_015614686.1">
    <property type="nucleotide sequence ID" value="NC_021182.1"/>
</dbReference>
<dbReference type="Pfam" id="PF01381">
    <property type="entry name" value="HTH_3"/>
    <property type="match status" value="1"/>
</dbReference>
<organism evidence="3 4">
    <name type="scientific">Clostridium pasteurianum BC1</name>
    <dbReference type="NCBI Taxonomy" id="86416"/>
    <lineage>
        <taxon>Bacteria</taxon>
        <taxon>Bacillati</taxon>
        <taxon>Bacillota</taxon>
        <taxon>Clostridia</taxon>
        <taxon>Eubacteriales</taxon>
        <taxon>Clostridiaceae</taxon>
        <taxon>Clostridium</taxon>
    </lineage>
</organism>